<evidence type="ECO:0008006" key="2">
    <source>
        <dbReference type="Google" id="ProtNLM"/>
    </source>
</evidence>
<sequence>MAKEKTMNVDQIKNELLRYISTKPKLLQAAILSKEILLNAHSRTLTKVRGEYVSLHSLIGHVVQGFDSKKWTPYGELQFRKKIMKNFHQKVDFELDPAQILGTVLEEMYDEGKNLKDKSISKHAIDLLLKKIISDVNILSVTGKYDASKIGLATPEFGTSMDGLNEIIAKGLKNTENPYFLIPADTITSTNIIDVVTAYERGLPAVAKNQVTKIFMSVNDAENYQIAYEDKFGQNKFQDNALKTRLGKRQIVAIPNLKDGTIVSTVENGFVKMVDIIDNPATITDVQVDKRILNIMGEFTLGYDFAINELTFVYTSDGTKKRGLNNKDLNELYYPEEKGLEA</sequence>
<protein>
    <recommendedName>
        <fullName evidence="2">Major capsid protein</fullName>
    </recommendedName>
</protein>
<dbReference type="EMBL" id="BK032621">
    <property type="protein sequence ID" value="DAF51761.1"/>
    <property type="molecule type" value="Genomic_DNA"/>
</dbReference>
<name>A0A8S5SL72_9CAUD</name>
<evidence type="ECO:0000313" key="1">
    <source>
        <dbReference type="EMBL" id="DAF51761.1"/>
    </source>
</evidence>
<accession>A0A8S5SL72</accession>
<reference evidence="1" key="1">
    <citation type="journal article" date="2021" name="Proc. Natl. Acad. Sci. U.S.A.">
        <title>A Catalog of Tens of Thousands of Viruses from Human Metagenomes Reveals Hidden Associations with Chronic Diseases.</title>
        <authorList>
            <person name="Tisza M.J."/>
            <person name="Buck C.B."/>
        </authorList>
    </citation>
    <scope>NUCLEOTIDE SEQUENCE</scope>
    <source>
        <strain evidence="1">CtJYR23</strain>
    </source>
</reference>
<proteinExistence type="predicted"/>
<organism evidence="1">
    <name type="scientific">Siphoviridae sp. ctJYR23</name>
    <dbReference type="NCBI Taxonomy" id="2827837"/>
    <lineage>
        <taxon>Viruses</taxon>
        <taxon>Duplodnaviria</taxon>
        <taxon>Heunggongvirae</taxon>
        <taxon>Uroviricota</taxon>
        <taxon>Caudoviricetes</taxon>
    </lineage>
</organism>